<reference evidence="2" key="2">
    <citation type="submission" date="2021-04" db="EMBL/GenBank/DDBJ databases">
        <authorList>
            <person name="Karlyshev A.V."/>
        </authorList>
    </citation>
    <scope>NUCLEOTIDE SEQUENCE</scope>
    <source>
        <strain evidence="2">LMG 29479</strain>
    </source>
</reference>
<proteinExistence type="predicted"/>
<gene>
    <name evidence="3" type="ORF">KB893_012110</name>
    <name evidence="2" type="ORF">KB893_05925</name>
</gene>
<evidence type="ECO:0000313" key="3">
    <source>
        <dbReference type="EMBL" id="MBS7457875.1"/>
    </source>
</evidence>
<name>A0A8J7VSD8_9GAMM</name>
<dbReference type="EMBL" id="JAGQFT010000032">
    <property type="protein sequence ID" value="MBR0562052.1"/>
    <property type="molecule type" value="Genomic_DNA"/>
</dbReference>
<keyword evidence="1" id="KW-1133">Transmembrane helix</keyword>
<keyword evidence="4" id="KW-1185">Reference proteome</keyword>
<accession>A0A8J7VSD8</accession>
<sequence>MHAPARPIDRYLAHYGDDHRNPMNQRVHLWCVPAIVWSIVALLWALPVPEGVGRPGLWAALAMLAALVFYWRLSRALGAGALVLFVAMGAVAEALRMALGAAGLAWLALAVFVVAWIGQFLGHRIEGRRPSFLTDLVYLLIGPLWTLGKLYRRLGWRW</sequence>
<evidence type="ECO:0000313" key="2">
    <source>
        <dbReference type="EMBL" id="MBR0562052.1"/>
    </source>
</evidence>
<keyword evidence="1" id="KW-0472">Membrane</keyword>
<dbReference type="InterPro" id="IPR009305">
    <property type="entry name" value="Mpo1-like"/>
</dbReference>
<feature type="transmembrane region" description="Helical" evidence="1">
    <location>
        <begin position="27"/>
        <end position="46"/>
    </location>
</feature>
<feature type="transmembrane region" description="Helical" evidence="1">
    <location>
        <begin position="133"/>
        <end position="151"/>
    </location>
</feature>
<dbReference type="PANTHER" id="PTHR28026:SF9">
    <property type="entry name" value="2-HYDROXY-PALMITIC ACID DIOXYGENASE MPO1"/>
    <property type="match status" value="1"/>
</dbReference>
<comment type="caution">
    <text evidence="2">The sequence shown here is derived from an EMBL/GenBank/DDBJ whole genome shotgun (WGS) entry which is preliminary data.</text>
</comment>
<dbReference type="PANTHER" id="PTHR28026">
    <property type="entry name" value="DUF962 DOMAIN PROTEIN (AFU_ORTHOLOGUE AFUA_8G05310)"/>
    <property type="match status" value="1"/>
</dbReference>
<dbReference type="Proteomes" id="UP000675747">
    <property type="component" value="Unassembled WGS sequence"/>
</dbReference>
<keyword evidence="1" id="KW-0812">Transmembrane</keyword>
<protein>
    <submittedName>
        <fullName evidence="2">DUF962 domain-containing protein</fullName>
    </submittedName>
</protein>
<dbReference type="GO" id="GO:0046521">
    <property type="term" value="P:sphingoid catabolic process"/>
    <property type="evidence" value="ECO:0007669"/>
    <property type="project" value="TreeGrafter"/>
</dbReference>
<dbReference type="Pfam" id="PF06127">
    <property type="entry name" value="Mpo1-like"/>
    <property type="match status" value="1"/>
</dbReference>
<reference evidence="3 4" key="1">
    <citation type="journal article" date="2021" name="Microbiol. Resour. Announc.">
        <title>Draft Genome Sequence of Coralloluteibacterium stylophorae LMG 29479T.</title>
        <authorList>
            <person name="Karlyshev A.V."/>
            <person name="Kudryashova E.B."/>
            <person name="Ariskina E.V."/>
            <person name="Conroy A.P."/>
            <person name="Abidueva E.Y."/>
        </authorList>
    </citation>
    <scope>NUCLEOTIDE SEQUENCE [LARGE SCALE GENOMIC DNA]</scope>
    <source>
        <strain evidence="3 4">LMG 29479</strain>
    </source>
</reference>
<evidence type="ECO:0000313" key="4">
    <source>
        <dbReference type="Proteomes" id="UP000675747"/>
    </source>
</evidence>
<feature type="transmembrane region" description="Helical" evidence="1">
    <location>
        <begin position="101"/>
        <end position="121"/>
    </location>
</feature>
<feature type="transmembrane region" description="Helical" evidence="1">
    <location>
        <begin position="52"/>
        <end position="70"/>
    </location>
</feature>
<evidence type="ECO:0000256" key="1">
    <source>
        <dbReference type="SAM" id="Phobius"/>
    </source>
</evidence>
<dbReference type="RefSeq" id="WP_211926017.1">
    <property type="nucleotide sequence ID" value="NZ_JAGQFT020000007.1"/>
</dbReference>
<dbReference type="AlphaFoldDB" id="A0A8J7VSD8"/>
<organism evidence="2">
    <name type="scientific">Coralloluteibacterium stylophorae</name>
    <dbReference type="NCBI Taxonomy" id="1776034"/>
    <lineage>
        <taxon>Bacteria</taxon>
        <taxon>Pseudomonadati</taxon>
        <taxon>Pseudomonadota</taxon>
        <taxon>Gammaproteobacteria</taxon>
        <taxon>Lysobacterales</taxon>
        <taxon>Lysobacteraceae</taxon>
        <taxon>Coralloluteibacterium</taxon>
    </lineage>
</organism>
<dbReference type="GO" id="GO:0016020">
    <property type="term" value="C:membrane"/>
    <property type="evidence" value="ECO:0007669"/>
    <property type="project" value="GOC"/>
</dbReference>
<dbReference type="EMBL" id="JAGQFT020000007">
    <property type="protein sequence ID" value="MBS7457875.1"/>
    <property type="molecule type" value="Genomic_DNA"/>
</dbReference>